<feature type="transmembrane region" description="Helical" evidence="5">
    <location>
        <begin position="20"/>
        <end position="45"/>
    </location>
</feature>
<sequence>MLYQKLRSAIYQGLQKQVPVTGLAVFRIFFGLVIFQEIIFLYYFRSLIFDPTPNVEIASPTIHLFLLFWGIAALFLILGYRTRFAAGVNYFFWVIFTIFTPMWRNFDGGFDQLMISTGFLLLFLPTERGLSLDNLRAKLSFSTPKNHYTPPQTTSVLSYYLPLAISIGLVYLDSDIHKLFAPQWQNGLGVWVPAIMPYYISAINMNWLLNFEGLQKLISHSIVIFEFIFIFICYFRIFRVPILIYGSALHLGIIFTLNIYPFGFAMLAYYCLMVPFAWWRNIKTWLQFGNPKLTVLYDQNCPLCNRTAIMIHHFDGLNGVSFKGLQDHRGLYPQVSKFTEMELLKDLYSMDSHGKVYSGMDTYIQIFKAMKYIAPLGWMMSIPGIYHLGKWVYRKVADNRTRITCDKQCSLSLSTSDKSNGFIDELYARHAGTGQKQATRIAKFLILILLLQLNSSIHYGVFYRLNIKTTEEIGQLVSQISNQILTLSNAFLGITPHAFYLHDHFQGYNHILALTYIDKVGKEHWLPFINQEGRLLAPNWGRVQSMWANVAITPHINAYRFHKFISKVTAFWGPRIGADLQDSIFIIKAKNVEIPLDHWEKDLRNKNIAQPWVDIGKVIWSYQVMEIKLNPEINIESL</sequence>
<feature type="transmembrane region" description="Helical" evidence="5">
    <location>
        <begin position="217"/>
        <end position="235"/>
    </location>
</feature>
<dbReference type="InterPro" id="IPR007263">
    <property type="entry name" value="DCC1-like"/>
</dbReference>
<feature type="transmembrane region" description="Helical" evidence="5">
    <location>
        <begin position="242"/>
        <end position="260"/>
    </location>
</feature>
<dbReference type="PANTHER" id="PTHR39535:SF2">
    <property type="entry name" value="HTTM DOMAIN-CONTAINING PROTEIN"/>
    <property type="match status" value="1"/>
</dbReference>
<dbReference type="KEGG" id="ntg:NSCAC_0635"/>
<evidence type="ECO:0000313" key="8">
    <source>
        <dbReference type="Proteomes" id="UP000516072"/>
    </source>
</evidence>
<evidence type="ECO:0000259" key="6">
    <source>
        <dbReference type="SMART" id="SM00752"/>
    </source>
</evidence>
<feature type="transmembrane region" description="Helical" evidence="5">
    <location>
        <begin position="57"/>
        <end position="77"/>
    </location>
</feature>
<dbReference type="Proteomes" id="UP000516072">
    <property type="component" value="Chromosome"/>
</dbReference>
<keyword evidence="3 5" id="KW-1133">Transmembrane helix</keyword>
<evidence type="ECO:0000256" key="1">
    <source>
        <dbReference type="ARBA" id="ARBA00004127"/>
    </source>
</evidence>
<dbReference type="SMART" id="SM00752">
    <property type="entry name" value="HTTM"/>
    <property type="match status" value="1"/>
</dbReference>
<dbReference type="Pfam" id="PF04134">
    <property type="entry name" value="DCC1-like"/>
    <property type="match status" value="1"/>
</dbReference>
<proteinExistence type="predicted"/>
<dbReference type="InterPro" id="IPR052964">
    <property type="entry name" value="Sporulation_signal_mat"/>
</dbReference>
<dbReference type="AlphaFoldDB" id="A0A7G1Q903"/>
<dbReference type="InterPro" id="IPR011020">
    <property type="entry name" value="HTTM-like"/>
</dbReference>
<evidence type="ECO:0000313" key="7">
    <source>
        <dbReference type="EMBL" id="CAB1275374.1"/>
    </source>
</evidence>
<feature type="transmembrane region" description="Helical" evidence="5">
    <location>
        <begin position="444"/>
        <end position="463"/>
    </location>
</feature>
<gene>
    <name evidence="7" type="ORF">NSCAC_0635</name>
</gene>
<comment type="subcellular location">
    <subcellularLocation>
        <location evidence="1">Endomembrane system</location>
        <topology evidence="1">Multi-pass membrane protein</topology>
    </subcellularLocation>
</comment>
<feature type="transmembrane region" description="Helical" evidence="5">
    <location>
        <begin position="156"/>
        <end position="172"/>
    </location>
</feature>
<protein>
    <submittedName>
        <fullName evidence="7">Putative thiol-disulfide oxidoreductase DCC</fullName>
    </submittedName>
</protein>
<evidence type="ECO:0000256" key="5">
    <source>
        <dbReference type="SAM" id="Phobius"/>
    </source>
</evidence>
<evidence type="ECO:0000256" key="2">
    <source>
        <dbReference type="ARBA" id="ARBA00022692"/>
    </source>
</evidence>
<feature type="transmembrane region" description="Helical" evidence="5">
    <location>
        <begin position="184"/>
        <end position="205"/>
    </location>
</feature>
<keyword evidence="8" id="KW-1185">Reference proteome</keyword>
<feature type="domain" description="HTTM-like" evidence="6">
    <location>
        <begin position="15"/>
        <end position="278"/>
    </location>
</feature>
<evidence type="ECO:0000256" key="3">
    <source>
        <dbReference type="ARBA" id="ARBA00022989"/>
    </source>
</evidence>
<dbReference type="GO" id="GO:0012505">
    <property type="term" value="C:endomembrane system"/>
    <property type="evidence" value="ECO:0007669"/>
    <property type="project" value="UniProtKB-SubCell"/>
</dbReference>
<evidence type="ECO:0000256" key="4">
    <source>
        <dbReference type="ARBA" id="ARBA00023136"/>
    </source>
</evidence>
<reference evidence="7 8" key="1">
    <citation type="submission" date="2020-03" db="EMBL/GenBank/DDBJ databases">
        <authorList>
            <person name="Picone N."/>
        </authorList>
    </citation>
    <scope>NUCLEOTIDE SEQUENCE [LARGE SCALE GENOMIC DNA]</scope>
    <source>
        <strain evidence="7">NSCAC1</strain>
    </source>
</reference>
<dbReference type="GO" id="GO:0015035">
    <property type="term" value="F:protein-disulfide reductase activity"/>
    <property type="evidence" value="ECO:0007669"/>
    <property type="project" value="InterPro"/>
</dbReference>
<accession>A0A7G1Q903</accession>
<keyword evidence="4 5" id="KW-0472">Membrane</keyword>
<keyword evidence="2 5" id="KW-0812">Transmembrane</keyword>
<feature type="transmembrane region" description="Helical" evidence="5">
    <location>
        <begin position="84"/>
        <end position="103"/>
    </location>
</feature>
<dbReference type="PANTHER" id="PTHR39535">
    <property type="entry name" value="SPORULATION-DELAYING PROTEIN SDPB"/>
    <property type="match status" value="1"/>
</dbReference>
<name>A0A7G1Q903_9GAMM</name>
<organism evidence="7 8">
    <name type="scientific">Candidatus Nitrosacidococcus tergens</name>
    <dbReference type="NCBI Taxonomy" id="553981"/>
    <lineage>
        <taxon>Bacteria</taxon>
        <taxon>Pseudomonadati</taxon>
        <taxon>Pseudomonadota</taxon>
        <taxon>Gammaproteobacteria</taxon>
        <taxon>Chromatiales</taxon>
        <taxon>Chromatiaceae</taxon>
        <taxon>Candidatus Nitrosacidococcus</taxon>
    </lineage>
</organism>
<dbReference type="RefSeq" id="WP_197744975.1">
    <property type="nucleotide sequence ID" value="NZ_LR778175.1"/>
</dbReference>
<dbReference type="EMBL" id="LR778175">
    <property type="protein sequence ID" value="CAB1275374.1"/>
    <property type="molecule type" value="Genomic_DNA"/>
</dbReference>